<dbReference type="STRING" id="207559.Dde_2592"/>
<proteinExistence type="predicted"/>
<dbReference type="RefSeq" id="WP_011368430.1">
    <property type="nucleotide sequence ID" value="NC_007519.1"/>
</dbReference>
<accession>Q30Y58</accession>
<dbReference type="eggNOG" id="COG2974">
    <property type="taxonomic scope" value="Bacteria"/>
</dbReference>
<dbReference type="EMBL" id="CP000112">
    <property type="protein sequence ID" value="ABB39388.1"/>
    <property type="molecule type" value="Genomic_DNA"/>
</dbReference>
<protein>
    <submittedName>
        <fullName evidence="1">Uncharacterized protein</fullName>
    </submittedName>
</protein>
<reference evidence="1 2" key="1">
    <citation type="journal article" date="2011" name="J. Bacteriol.">
        <title>Complete genome sequence and updated annotation of Desulfovibrio alaskensis G20.</title>
        <authorList>
            <person name="Hauser L.J."/>
            <person name="Land M.L."/>
            <person name="Brown S.D."/>
            <person name="Larimer F."/>
            <person name="Keller K.L."/>
            <person name="Rapp-Giles B.J."/>
            <person name="Price M.N."/>
            <person name="Lin M."/>
            <person name="Bruce D.C."/>
            <person name="Detter J.C."/>
            <person name="Tapia R."/>
            <person name="Han C.S."/>
            <person name="Goodwin L.A."/>
            <person name="Cheng J.F."/>
            <person name="Pitluck S."/>
            <person name="Copeland A."/>
            <person name="Lucas S."/>
            <person name="Nolan M."/>
            <person name="Lapidus A.L."/>
            <person name="Palumbo A.V."/>
            <person name="Wall J.D."/>
        </authorList>
    </citation>
    <scope>NUCLEOTIDE SEQUENCE [LARGE SCALE GENOMIC DNA]</scope>
    <source>
        <strain evidence="2">ATCC BAA 1058 / DSM 17464 / G20</strain>
    </source>
</reference>
<dbReference type="HOGENOM" id="CLU_105386_0_0_7"/>
<dbReference type="KEGG" id="dde:Dde_2592"/>
<keyword evidence="2" id="KW-1185">Reference proteome</keyword>
<dbReference type="Proteomes" id="UP000002710">
    <property type="component" value="Chromosome"/>
</dbReference>
<gene>
    <name evidence="1" type="ordered locus">Dde_2592</name>
</gene>
<name>Q30Y58_OLEA2</name>
<organism evidence="1 2">
    <name type="scientific">Oleidesulfovibrio alaskensis (strain ATCC BAA-1058 / DSM 17464 / G20)</name>
    <name type="common">Desulfovibrio alaskensis</name>
    <dbReference type="NCBI Taxonomy" id="207559"/>
    <lineage>
        <taxon>Bacteria</taxon>
        <taxon>Pseudomonadati</taxon>
        <taxon>Thermodesulfobacteriota</taxon>
        <taxon>Desulfovibrionia</taxon>
        <taxon>Desulfovibrionales</taxon>
        <taxon>Desulfovibrionaceae</taxon>
        <taxon>Oleidesulfovibrio</taxon>
    </lineage>
</organism>
<evidence type="ECO:0000313" key="1">
    <source>
        <dbReference type="EMBL" id="ABB39388.1"/>
    </source>
</evidence>
<sequence length="177" mass="19935">MSDTPYMGELTDVVLGQEFLTWLWFRSEAGNGQFRTPEGVTFGLFMEQRISVQGGEGESLETATVSGPMSELREARLGLSTGKKVNRALLRIERDADTWTVSVKAEDFQMNSLKTPVIEKDGEDDDPDAAFLEKIYLIETCLGYIDEVYRQFLTVRLAPADWQEEVKALRNWLAAGD</sequence>
<dbReference type="AlphaFoldDB" id="Q30Y58"/>
<evidence type="ECO:0000313" key="2">
    <source>
        <dbReference type="Proteomes" id="UP000002710"/>
    </source>
</evidence>